<dbReference type="Proteomes" id="UP000267166">
    <property type="component" value="Unassembled WGS sequence"/>
</dbReference>
<feature type="transmembrane region" description="Helical" evidence="6">
    <location>
        <begin position="12"/>
        <end position="34"/>
    </location>
</feature>
<keyword evidence="2" id="KW-1003">Cell membrane</keyword>
<feature type="transmembrane region" description="Helical" evidence="6">
    <location>
        <begin position="320"/>
        <end position="341"/>
    </location>
</feature>
<feature type="transmembrane region" description="Helical" evidence="6">
    <location>
        <begin position="40"/>
        <end position="65"/>
    </location>
</feature>
<dbReference type="EMBL" id="RCHD01000003">
    <property type="protein sequence ID" value="RLL38307.1"/>
    <property type="molecule type" value="Genomic_DNA"/>
</dbReference>
<evidence type="ECO:0000256" key="1">
    <source>
        <dbReference type="ARBA" id="ARBA00004651"/>
    </source>
</evidence>
<sequence>MGPISKSTIRTSFVLGIRLLVQAGTLLLVARLLGASDYGLFAGIAALAVLMGTFSTFGTHLVLLSEVSKSPKLCTQILSYAVPTTLIFGCGLFLLYMLICWLFFYGLSPSLVMIVCIGITEILLLPLFLLSTIEELALGETAKSQLWVIFPLALRTLAVEIVLLVDTSEPLILFCWLYIGSAVVALCCRKFFKPNAWLKIKEWRLANRQELKNSAGYAALAITAAGPTELDKMLAVKLLPLGMSGVYIAAARVMGAVALPIMALLLAALPKLFKTNDTSVNHSLRLNIWIIITVLIYGVLISGILWWIAPWIESIFGSQYQGMIALLRWFCYIIPLLLLRISLANILMSMNKPWLRVLIEVIGMLILILSSIFFCLYFNLLGIIFALFVSEFFMVIANTLIIYYKLMRSFSAIK</sequence>
<comment type="subcellular location">
    <subcellularLocation>
        <location evidence="1">Cell membrane</location>
        <topology evidence="1">Multi-pass membrane protein</topology>
    </subcellularLocation>
</comment>
<organism evidence="7 8">
    <name type="scientific">Acinetobacter cumulans</name>
    <dbReference type="NCBI Taxonomy" id="2136182"/>
    <lineage>
        <taxon>Bacteria</taxon>
        <taxon>Pseudomonadati</taxon>
        <taxon>Pseudomonadota</taxon>
        <taxon>Gammaproteobacteria</taxon>
        <taxon>Moraxellales</taxon>
        <taxon>Moraxellaceae</taxon>
        <taxon>Acinetobacter</taxon>
    </lineage>
</organism>
<evidence type="ECO:0000256" key="4">
    <source>
        <dbReference type="ARBA" id="ARBA00022989"/>
    </source>
</evidence>
<feature type="transmembrane region" description="Helical" evidence="6">
    <location>
        <begin position="110"/>
        <end position="133"/>
    </location>
</feature>
<dbReference type="AlphaFoldDB" id="A0A498D4T9"/>
<feature type="transmembrane region" description="Helical" evidence="6">
    <location>
        <begin position="245"/>
        <end position="267"/>
    </location>
</feature>
<evidence type="ECO:0000256" key="2">
    <source>
        <dbReference type="ARBA" id="ARBA00022475"/>
    </source>
</evidence>
<evidence type="ECO:0000313" key="7">
    <source>
        <dbReference type="EMBL" id="RLL38307.1"/>
    </source>
</evidence>
<dbReference type="PANTHER" id="PTHR30250:SF11">
    <property type="entry name" value="O-ANTIGEN TRANSPORTER-RELATED"/>
    <property type="match status" value="1"/>
</dbReference>
<feature type="transmembrane region" description="Helical" evidence="6">
    <location>
        <begin position="77"/>
        <end position="104"/>
    </location>
</feature>
<evidence type="ECO:0000256" key="3">
    <source>
        <dbReference type="ARBA" id="ARBA00022692"/>
    </source>
</evidence>
<feature type="transmembrane region" description="Helical" evidence="6">
    <location>
        <begin position="380"/>
        <end position="404"/>
    </location>
</feature>
<feature type="transmembrane region" description="Helical" evidence="6">
    <location>
        <begin position="171"/>
        <end position="192"/>
    </location>
</feature>
<proteinExistence type="predicted"/>
<keyword evidence="5 6" id="KW-0472">Membrane</keyword>
<dbReference type="RefSeq" id="WP_121594016.1">
    <property type="nucleotide sequence ID" value="NZ_RCHD01000003.1"/>
</dbReference>
<feature type="transmembrane region" description="Helical" evidence="6">
    <location>
        <begin position="353"/>
        <end position="374"/>
    </location>
</feature>
<evidence type="ECO:0000256" key="5">
    <source>
        <dbReference type="ARBA" id="ARBA00023136"/>
    </source>
</evidence>
<dbReference type="InterPro" id="IPR050833">
    <property type="entry name" value="Poly_Biosynth_Transport"/>
</dbReference>
<reference evidence="7 8" key="1">
    <citation type="submission" date="2018-09" db="EMBL/GenBank/DDBJ databases">
        <title>The draft genome of Acinetobacter sp. strains.</title>
        <authorList>
            <person name="Qin J."/>
            <person name="Feng Y."/>
            <person name="Zong Z."/>
        </authorList>
    </citation>
    <scope>NUCLEOTIDE SEQUENCE [LARGE SCALE GENOMIC DNA]</scope>
    <source>
        <strain evidence="7 8">WCHAc060003</strain>
    </source>
</reference>
<keyword evidence="4 6" id="KW-1133">Transmembrane helix</keyword>
<name>A0A498D4T9_9GAMM</name>
<protein>
    <submittedName>
        <fullName evidence="7">Lipopolysaccharide biosynthesis protein</fullName>
    </submittedName>
</protein>
<gene>
    <name evidence="7" type="ORF">D9K80_02435</name>
</gene>
<dbReference type="PANTHER" id="PTHR30250">
    <property type="entry name" value="PST FAMILY PREDICTED COLANIC ACID TRANSPORTER"/>
    <property type="match status" value="1"/>
</dbReference>
<feature type="transmembrane region" description="Helical" evidence="6">
    <location>
        <begin position="288"/>
        <end position="308"/>
    </location>
</feature>
<dbReference type="GO" id="GO:0005886">
    <property type="term" value="C:plasma membrane"/>
    <property type="evidence" value="ECO:0007669"/>
    <property type="project" value="UniProtKB-SubCell"/>
</dbReference>
<comment type="caution">
    <text evidence="7">The sequence shown here is derived from an EMBL/GenBank/DDBJ whole genome shotgun (WGS) entry which is preliminary data.</text>
</comment>
<feature type="transmembrane region" description="Helical" evidence="6">
    <location>
        <begin position="145"/>
        <end position="165"/>
    </location>
</feature>
<evidence type="ECO:0000256" key="6">
    <source>
        <dbReference type="SAM" id="Phobius"/>
    </source>
</evidence>
<keyword evidence="3 6" id="KW-0812">Transmembrane</keyword>
<accession>A0A498D4T9</accession>
<feature type="transmembrane region" description="Helical" evidence="6">
    <location>
        <begin position="213"/>
        <end position="230"/>
    </location>
</feature>
<evidence type="ECO:0000313" key="8">
    <source>
        <dbReference type="Proteomes" id="UP000267166"/>
    </source>
</evidence>